<dbReference type="WBParaSite" id="ASIM_0002111101-mRNA-1">
    <property type="protein sequence ID" value="ASIM_0002111101-mRNA-1"/>
    <property type="gene ID" value="ASIM_0002111101"/>
</dbReference>
<dbReference type="GO" id="GO:0015012">
    <property type="term" value="P:heparan sulfate proteoglycan biosynthetic process"/>
    <property type="evidence" value="ECO:0007669"/>
    <property type="project" value="TreeGrafter"/>
</dbReference>
<dbReference type="InterPro" id="IPR043538">
    <property type="entry name" value="XYLT"/>
</dbReference>
<organism evidence="6">
    <name type="scientific">Anisakis simplex</name>
    <name type="common">Herring worm</name>
    <dbReference type="NCBI Taxonomy" id="6269"/>
    <lineage>
        <taxon>Eukaryota</taxon>
        <taxon>Metazoa</taxon>
        <taxon>Ecdysozoa</taxon>
        <taxon>Nematoda</taxon>
        <taxon>Chromadorea</taxon>
        <taxon>Rhabditida</taxon>
        <taxon>Spirurina</taxon>
        <taxon>Ascaridomorpha</taxon>
        <taxon>Ascaridoidea</taxon>
        <taxon>Anisakidae</taxon>
        <taxon>Anisakis</taxon>
        <taxon>Anisakis simplex complex</taxon>
    </lineage>
</organism>
<reference evidence="6" key="1">
    <citation type="submission" date="2017-02" db="UniProtKB">
        <authorList>
            <consortium name="WormBaseParasite"/>
        </authorList>
    </citation>
    <scope>IDENTIFICATION</scope>
</reference>
<evidence type="ECO:0000256" key="2">
    <source>
        <dbReference type="ARBA" id="ARBA00022692"/>
    </source>
</evidence>
<dbReference type="PANTHER" id="PTHR46025:SF3">
    <property type="entry name" value="XYLOSYLTRANSFERASE OXT"/>
    <property type="match status" value="1"/>
</dbReference>
<dbReference type="PANTHER" id="PTHR46025">
    <property type="entry name" value="XYLOSYLTRANSFERASE OXT"/>
    <property type="match status" value="1"/>
</dbReference>
<evidence type="ECO:0000256" key="4">
    <source>
        <dbReference type="ARBA" id="ARBA00022989"/>
    </source>
</evidence>
<dbReference type="GO" id="GO:0000139">
    <property type="term" value="C:Golgi membrane"/>
    <property type="evidence" value="ECO:0007669"/>
    <property type="project" value="UniProtKB-SubCell"/>
</dbReference>
<keyword evidence="4" id="KW-0472">Membrane</keyword>
<evidence type="ECO:0000259" key="5">
    <source>
        <dbReference type="Pfam" id="PF12529"/>
    </source>
</evidence>
<proteinExistence type="predicted"/>
<keyword evidence="3" id="KW-0735">Signal-anchor</keyword>
<feature type="domain" description="Xylosyltransferase C-terminal" evidence="5">
    <location>
        <begin position="19"/>
        <end position="153"/>
    </location>
</feature>
<dbReference type="InterPro" id="IPR024448">
    <property type="entry name" value="XylT_C"/>
</dbReference>
<sequence>LLHAWAETIFSLKSHETAASMGGCEFVDLIELHLYKESDDGDVRTIVDCEVLCGSADEHSTMVIELLVSPKSDIVLLNNDAIVDGYRLVDLKVGTDLELKQEVYRNYASVFSQDDAITAKLSWQRVEDQPTTVSANFSSPFVDAEWTDPLGRLVKASTVPSYDSIYGSQIVTLLANETLTPSIGEWQLNIWAAAVLGGPPVSAGNNHKAKTARTHLASVNFVTFPSDGRDLNKSLIRKYFTVMDACTVNTTAKPDGVLLNSSANCSQTLWSHHSPDPKSEFNFYRFLADKTDR</sequence>
<keyword evidence="2" id="KW-0812">Transmembrane</keyword>
<comment type="subcellular location">
    <subcellularLocation>
        <location evidence="1">Golgi apparatus membrane</location>
        <topology evidence="1">Single-pass type II membrane protein</topology>
    </subcellularLocation>
</comment>
<dbReference type="GO" id="GO:0050650">
    <property type="term" value="P:chondroitin sulfate proteoglycan biosynthetic process"/>
    <property type="evidence" value="ECO:0007669"/>
    <property type="project" value="TreeGrafter"/>
</dbReference>
<protein>
    <submittedName>
        <fullName evidence="6">Xylo_C domain-containing protein</fullName>
    </submittedName>
</protein>
<name>A0A0M3KJD7_ANISI</name>
<accession>A0A0M3KJD7</accession>
<dbReference type="Pfam" id="PF12529">
    <property type="entry name" value="Xylo_C"/>
    <property type="match status" value="1"/>
</dbReference>
<keyword evidence="4" id="KW-1133">Transmembrane helix</keyword>
<dbReference type="GO" id="GO:0030158">
    <property type="term" value="F:protein xylosyltransferase activity"/>
    <property type="evidence" value="ECO:0007669"/>
    <property type="project" value="InterPro"/>
</dbReference>
<dbReference type="AlphaFoldDB" id="A0A0M3KJD7"/>
<evidence type="ECO:0000313" key="6">
    <source>
        <dbReference type="WBParaSite" id="ASIM_0002111101-mRNA-1"/>
    </source>
</evidence>
<evidence type="ECO:0000256" key="1">
    <source>
        <dbReference type="ARBA" id="ARBA00004323"/>
    </source>
</evidence>
<evidence type="ECO:0000256" key="3">
    <source>
        <dbReference type="ARBA" id="ARBA00022968"/>
    </source>
</evidence>